<evidence type="ECO:0000313" key="4">
    <source>
        <dbReference type="Proteomes" id="UP001597231"/>
    </source>
</evidence>
<protein>
    <submittedName>
        <fullName evidence="3">S-layer homology domain-containing protein</fullName>
    </submittedName>
</protein>
<accession>A0ABW3TVK4</accession>
<dbReference type="EMBL" id="JBHTLT010000026">
    <property type="protein sequence ID" value="MFD1204523.1"/>
    <property type="molecule type" value="Genomic_DNA"/>
</dbReference>
<keyword evidence="4" id="KW-1185">Reference proteome</keyword>
<feature type="domain" description="SLH" evidence="2">
    <location>
        <begin position="23"/>
        <end position="86"/>
    </location>
</feature>
<keyword evidence="1" id="KW-0732">Signal</keyword>
<dbReference type="InterPro" id="IPR001119">
    <property type="entry name" value="SLH_dom"/>
</dbReference>
<reference evidence="4" key="1">
    <citation type="journal article" date="2019" name="Int. J. Syst. Evol. Microbiol.">
        <title>The Global Catalogue of Microorganisms (GCM) 10K type strain sequencing project: providing services to taxonomists for standard genome sequencing and annotation.</title>
        <authorList>
            <consortium name="The Broad Institute Genomics Platform"/>
            <consortium name="The Broad Institute Genome Sequencing Center for Infectious Disease"/>
            <person name="Wu L."/>
            <person name="Ma J."/>
        </authorList>
    </citation>
    <scope>NUCLEOTIDE SEQUENCE [LARGE SCALE GENOMIC DNA]</scope>
    <source>
        <strain evidence="4">CCUG 53915</strain>
    </source>
</reference>
<organism evidence="3 4">
    <name type="scientific">Sporosarcina contaminans</name>
    <dbReference type="NCBI Taxonomy" id="633403"/>
    <lineage>
        <taxon>Bacteria</taxon>
        <taxon>Bacillati</taxon>
        <taxon>Bacillota</taxon>
        <taxon>Bacilli</taxon>
        <taxon>Bacillales</taxon>
        <taxon>Caryophanaceae</taxon>
        <taxon>Sporosarcina</taxon>
    </lineage>
</organism>
<dbReference type="PANTHER" id="PTHR31157:SF1">
    <property type="entry name" value="SCP DOMAIN-CONTAINING PROTEIN"/>
    <property type="match status" value="1"/>
</dbReference>
<dbReference type="Pfam" id="PF00188">
    <property type="entry name" value="CAP"/>
    <property type="match status" value="1"/>
</dbReference>
<dbReference type="InterPro" id="IPR035940">
    <property type="entry name" value="CAP_sf"/>
</dbReference>
<dbReference type="Gene3D" id="3.40.33.10">
    <property type="entry name" value="CAP"/>
    <property type="match status" value="1"/>
</dbReference>
<feature type="domain" description="SLH" evidence="2">
    <location>
        <begin position="143"/>
        <end position="206"/>
    </location>
</feature>
<evidence type="ECO:0000259" key="2">
    <source>
        <dbReference type="PROSITE" id="PS51272"/>
    </source>
</evidence>
<dbReference type="Pfam" id="PF00395">
    <property type="entry name" value="SLH"/>
    <property type="match status" value="3"/>
</dbReference>
<feature type="chain" id="PRO_5047422878" evidence="1">
    <location>
        <begin position="25"/>
        <end position="354"/>
    </location>
</feature>
<dbReference type="PANTHER" id="PTHR31157">
    <property type="entry name" value="SCP DOMAIN-CONTAINING PROTEIN"/>
    <property type="match status" value="1"/>
</dbReference>
<feature type="signal peptide" evidence="1">
    <location>
        <begin position="1"/>
        <end position="24"/>
    </location>
</feature>
<evidence type="ECO:0000256" key="1">
    <source>
        <dbReference type="SAM" id="SignalP"/>
    </source>
</evidence>
<dbReference type="CDD" id="cd05379">
    <property type="entry name" value="CAP_bacterial"/>
    <property type="match status" value="1"/>
</dbReference>
<proteinExistence type="predicted"/>
<gene>
    <name evidence="3" type="ORF">ACFQ38_05285</name>
</gene>
<dbReference type="SUPFAM" id="SSF55797">
    <property type="entry name" value="PR-1-like"/>
    <property type="match status" value="1"/>
</dbReference>
<feature type="domain" description="SLH" evidence="2">
    <location>
        <begin position="87"/>
        <end position="142"/>
    </location>
</feature>
<comment type="caution">
    <text evidence="3">The sequence shown here is derived from an EMBL/GenBank/DDBJ whole genome shotgun (WGS) entry which is preliminary data.</text>
</comment>
<dbReference type="PROSITE" id="PS51272">
    <property type="entry name" value="SLH"/>
    <property type="match status" value="3"/>
</dbReference>
<name>A0ABW3TVK4_9BACL</name>
<dbReference type="RefSeq" id="WP_381479974.1">
    <property type="nucleotide sequence ID" value="NZ_JBHTLT010000026.1"/>
</dbReference>
<dbReference type="InterPro" id="IPR014044">
    <property type="entry name" value="CAP_dom"/>
</dbReference>
<evidence type="ECO:0000313" key="3">
    <source>
        <dbReference type="EMBL" id="MFD1204523.1"/>
    </source>
</evidence>
<sequence length="354" mass="39453">MKKSTTAILLSAALLIPTAIPAKAATFTDVPRSHWAYETIDNISDRGIINGYPDGTYRLNEPVTRAQAAKIVALAAKVKPSENFQLNFKDVTPAHGSYNHIRALTEQGVFNDGEAFKPNDPLTRGQMAKILVNAFDMIVDDNDLITFADVRKINGYYGYITTIAELGITTTEQGGMFKPNENVTRAQMAAFIQRTIDFDAKRKSGEIYYDKEKQRYVDKEYSIPEPPKVTAADTIPLVNEERKKQNIPALKEDAALSKIAQVKAEDMVKNNYFAHQSPTYGSVGQLLDHFNYKWSGYGENIAQGYTTPKSVVEGWMNSTGHRANILNAKFTNIGIGYATDKNGDTYWVHIFTTK</sequence>
<dbReference type="Proteomes" id="UP001597231">
    <property type="component" value="Unassembled WGS sequence"/>
</dbReference>